<reference evidence="2 3" key="2">
    <citation type="journal article" date="2023" name="Plant Pathol.">
        <title>Dismantling and reorganizing Pseudomonas marginalis sensu#lato.</title>
        <authorList>
            <person name="Sawada H."/>
            <person name="Fujikawa T."/>
            <person name="Satou M."/>
        </authorList>
    </citation>
    <scope>NUCLEOTIDE SEQUENCE [LARGE SCALE GENOMIC DNA]</scope>
    <source>
        <strain evidence="2 3">MAFF 301381</strain>
    </source>
</reference>
<keyword evidence="3" id="KW-1185">Reference proteome</keyword>
<accession>A0A9X0Y9A1</accession>
<reference evidence="2 3" key="1">
    <citation type="journal article" date="2021" name="Int. J. Syst. Evol. Microbiol.">
        <title>Pseudomonas lactucae sp. nov., a pathogen causing bacterial rot of lettuce in Japan.</title>
        <authorList>
            <person name="Sawada H."/>
            <person name="Fujikawa T."/>
            <person name="Satou M."/>
        </authorList>
    </citation>
    <scope>NUCLEOTIDE SEQUENCE [LARGE SCALE GENOMIC DNA]</scope>
    <source>
        <strain evidence="2 3">MAFF 301381</strain>
    </source>
</reference>
<dbReference type="AlphaFoldDB" id="A0A9X0Y9A1"/>
<evidence type="ECO:0008006" key="4">
    <source>
        <dbReference type="Google" id="ProtNLM"/>
    </source>
</evidence>
<sequence length="167" mass="16908">MRTYRKSLLLSVMAAGLIALSPMSMASAFIESGSFSSTAGTLVLKSPATLQGNMTCTLSLAGTVNSSGIAVITQVVGSGTAYCQALTPKGLPWSVSLNSASNASVTQVGLTLPPLIFGVPGADCGPSTISASWDNAAHVLSAQNQILANQCTVVSLSISFPTLNTKP</sequence>
<feature type="chain" id="PRO_5040978595" description="Protein activator of alkane oxidation PraB" evidence="1">
    <location>
        <begin position="27"/>
        <end position="167"/>
    </location>
</feature>
<dbReference type="EMBL" id="JAFHKJ010000019">
    <property type="protein sequence ID" value="MBN2975330.1"/>
    <property type="molecule type" value="Genomic_DNA"/>
</dbReference>
<keyword evidence="1" id="KW-0732">Signal</keyword>
<evidence type="ECO:0000313" key="2">
    <source>
        <dbReference type="EMBL" id="MBN2975330.1"/>
    </source>
</evidence>
<evidence type="ECO:0000313" key="3">
    <source>
        <dbReference type="Proteomes" id="UP001154860"/>
    </source>
</evidence>
<dbReference type="NCBIfam" id="NF041562">
    <property type="entry name" value="PraB"/>
    <property type="match status" value="1"/>
</dbReference>
<dbReference type="RefSeq" id="WP_205490147.1">
    <property type="nucleotide sequence ID" value="NZ_JAFHKI010000059.1"/>
</dbReference>
<comment type="caution">
    <text evidence="2">The sequence shown here is derived from an EMBL/GenBank/DDBJ whole genome shotgun (WGS) entry which is preliminary data.</text>
</comment>
<dbReference type="Proteomes" id="UP001154860">
    <property type="component" value="Unassembled WGS sequence"/>
</dbReference>
<name>A0A9X0Y9A1_9PSED</name>
<proteinExistence type="predicted"/>
<protein>
    <recommendedName>
        <fullName evidence="4">Protein activator of alkane oxidation PraB</fullName>
    </recommendedName>
</protein>
<feature type="signal peptide" evidence="1">
    <location>
        <begin position="1"/>
        <end position="26"/>
    </location>
</feature>
<organism evidence="2 3">
    <name type="scientific">Pseudomonas lactucae</name>
    <dbReference type="NCBI Taxonomy" id="2813360"/>
    <lineage>
        <taxon>Bacteria</taxon>
        <taxon>Pseudomonadati</taxon>
        <taxon>Pseudomonadota</taxon>
        <taxon>Gammaproteobacteria</taxon>
        <taxon>Pseudomonadales</taxon>
        <taxon>Pseudomonadaceae</taxon>
        <taxon>Pseudomonas</taxon>
    </lineage>
</organism>
<evidence type="ECO:0000256" key="1">
    <source>
        <dbReference type="SAM" id="SignalP"/>
    </source>
</evidence>
<gene>
    <name evidence="2" type="ORF">JWR99_04760</name>
</gene>